<sequence>MADSVKRRLLITFAAILCFILCSSVLLRHPSDVPQKPPPPLVLPPDVDPTAAKIAEALHSRGNYSAMIPDLISKFNPGCLGAAAAVTIFVPTDRSEYPVCGSERPGVRIVLSRVDREAFGSLTNGSVLETCDGGEIRVAESAAAEKGYLHAEVVDWNLYDDDGGGRVIVHGIDGELQSHMPVAAVGRFAVSGMVKPRRKDAGGDELESLCRGAAIPHARGGGREVCCLGSGEAEEEGRRRR</sequence>
<dbReference type="AlphaFoldDB" id="A0AAV2GX44"/>
<reference evidence="1 2" key="1">
    <citation type="submission" date="2024-04" db="EMBL/GenBank/DDBJ databases">
        <authorList>
            <person name="Fracassetti M."/>
        </authorList>
    </citation>
    <scope>NUCLEOTIDE SEQUENCE [LARGE SCALE GENOMIC DNA]</scope>
</reference>
<dbReference type="EMBL" id="OZ034822">
    <property type="protein sequence ID" value="CAL1414957.1"/>
    <property type="molecule type" value="Genomic_DNA"/>
</dbReference>
<protein>
    <recommendedName>
        <fullName evidence="3">FAS1 domain-containing protein</fullName>
    </recommendedName>
</protein>
<organism evidence="1 2">
    <name type="scientific">Linum trigynum</name>
    <dbReference type="NCBI Taxonomy" id="586398"/>
    <lineage>
        <taxon>Eukaryota</taxon>
        <taxon>Viridiplantae</taxon>
        <taxon>Streptophyta</taxon>
        <taxon>Embryophyta</taxon>
        <taxon>Tracheophyta</taxon>
        <taxon>Spermatophyta</taxon>
        <taxon>Magnoliopsida</taxon>
        <taxon>eudicotyledons</taxon>
        <taxon>Gunneridae</taxon>
        <taxon>Pentapetalae</taxon>
        <taxon>rosids</taxon>
        <taxon>fabids</taxon>
        <taxon>Malpighiales</taxon>
        <taxon>Linaceae</taxon>
        <taxon>Linum</taxon>
    </lineage>
</organism>
<gene>
    <name evidence="1" type="ORF">LTRI10_LOCUS54087</name>
</gene>
<name>A0AAV2GX44_9ROSI</name>
<evidence type="ECO:0000313" key="2">
    <source>
        <dbReference type="Proteomes" id="UP001497516"/>
    </source>
</evidence>
<proteinExistence type="predicted"/>
<evidence type="ECO:0008006" key="3">
    <source>
        <dbReference type="Google" id="ProtNLM"/>
    </source>
</evidence>
<accession>A0AAV2GX44</accession>
<dbReference type="Proteomes" id="UP001497516">
    <property type="component" value="Chromosome 9"/>
</dbReference>
<keyword evidence="2" id="KW-1185">Reference proteome</keyword>
<evidence type="ECO:0000313" key="1">
    <source>
        <dbReference type="EMBL" id="CAL1414957.1"/>
    </source>
</evidence>